<reference evidence="3 4" key="1">
    <citation type="submission" date="2024-10" db="EMBL/GenBank/DDBJ databases">
        <title>The Natural Products Discovery Center: Release of the First 8490 Sequenced Strains for Exploring Actinobacteria Biosynthetic Diversity.</title>
        <authorList>
            <person name="Kalkreuter E."/>
            <person name="Kautsar S.A."/>
            <person name="Yang D."/>
            <person name="Bader C.D."/>
            <person name="Teijaro C.N."/>
            <person name="Fluegel L."/>
            <person name="Davis C.M."/>
            <person name="Simpson J.R."/>
            <person name="Lauterbach L."/>
            <person name="Steele A.D."/>
            <person name="Gui C."/>
            <person name="Meng S."/>
            <person name="Li G."/>
            <person name="Viehrig K."/>
            <person name="Ye F."/>
            <person name="Su P."/>
            <person name="Kiefer A.F."/>
            <person name="Nichols A."/>
            <person name="Cepeda A.J."/>
            <person name="Yan W."/>
            <person name="Fan B."/>
            <person name="Jiang Y."/>
            <person name="Adhikari A."/>
            <person name="Zheng C.-J."/>
            <person name="Schuster L."/>
            <person name="Cowan T.M."/>
            <person name="Smanski M.J."/>
            <person name="Chevrette M.G."/>
            <person name="De Carvalho L.P.S."/>
            <person name="Shen B."/>
        </authorList>
    </citation>
    <scope>NUCLEOTIDE SEQUENCE [LARGE SCALE GENOMIC DNA]</scope>
    <source>
        <strain evidence="3 4">NPDC001281</strain>
    </source>
</reference>
<dbReference type="CDD" id="cd00093">
    <property type="entry name" value="HTH_XRE"/>
    <property type="match status" value="1"/>
</dbReference>
<dbReference type="Proteomes" id="UP001602119">
    <property type="component" value="Unassembled WGS sequence"/>
</dbReference>
<proteinExistence type="predicted"/>
<dbReference type="InterPro" id="IPR001387">
    <property type="entry name" value="Cro/C1-type_HTH"/>
</dbReference>
<evidence type="ECO:0000313" key="4">
    <source>
        <dbReference type="Proteomes" id="UP001602119"/>
    </source>
</evidence>
<dbReference type="Pfam" id="PF01381">
    <property type="entry name" value="HTH_3"/>
    <property type="match status" value="1"/>
</dbReference>
<organism evidence="3 4">
    <name type="scientific">Microtetraspora fusca</name>
    <dbReference type="NCBI Taxonomy" id="1997"/>
    <lineage>
        <taxon>Bacteria</taxon>
        <taxon>Bacillati</taxon>
        <taxon>Actinomycetota</taxon>
        <taxon>Actinomycetes</taxon>
        <taxon>Streptosporangiales</taxon>
        <taxon>Streptosporangiaceae</taxon>
        <taxon>Microtetraspora</taxon>
    </lineage>
</organism>
<keyword evidence="1" id="KW-0238">DNA-binding</keyword>
<evidence type="ECO:0000256" key="1">
    <source>
        <dbReference type="ARBA" id="ARBA00023125"/>
    </source>
</evidence>
<gene>
    <name evidence="3" type="ORF">ACFY05_42155</name>
</gene>
<feature type="domain" description="HTH cro/C1-type" evidence="2">
    <location>
        <begin position="14"/>
        <end position="68"/>
    </location>
</feature>
<dbReference type="InterPro" id="IPR050807">
    <property type="entry name" value="TransReg_Diox_bact_type"/>
</dbReference>
<evidence type="ECO:0000313" key="3">
    <source>
        <dbReference type="EMBL" id="MFF4779440.1"/>
    </source>
</evidence>
<dbReference type="PANTHER" id="PTHR46797:SF1">
    <property type="entry name" value="METHYLPHOSPHONATE SYNTHASE"/>
    <property type="match status" value="1"/>
</dbReference>
<evidence type="ECO:0000259" key="2">
    <source>
        <dbReference type="PROSITE" id="PS50943"/>
    </source>
</evidence>
<dbReference type="EMBL" id="JBIAXI010000049">
    <property type="protein sequence ID" value="MFF4779440.1"/>
    <property type="molecule type" value="Genomic_DNA"/>
</dbReference>
<dbReference type="SUPFAM" id="SSF47413">
    <property type="entry name" value="lambda repressor-like DNA-binding domains"/>
    <property type="match status" value="1"/>
</dbReference>
<dbReference type="PANTHER" id="PTHR46797">
    <property type="entry name" value="HTH-TYPE TRANSCRIPTIONAL REGULATOR"/>
    <property type="match status" value="1"/>
</dbReference>
<dbReference type="InterPro" id="IPR010982">
    <property type="entry name" value="Lambda_DNA-bd_dom_sf"/>
</dbReference>
<dbReference type="Gene3D" id="1.10.260.40">
    <property type="entry name" value="lambda repressor-like DNA-binding domains"/>
    <property type="match status" value="1"/>
</dbReference>
<dbReference type="PROSITE" id="PS50943">
    <property type="entry name" value="HTH_CROC1"/>
    <property type="match status" value="1"/>
</dbReference>
<keyword evidence="4" id="KW-1185">Reference proteome</keyword>
<name>A0ABW6VJN1_MICFU</name>
<comment type="caution">
    <text evidence="3">The sequence shown here is derived from an EMBL/GenBank/DDBJ whole genome shotgun (WGS) entry which is preliminary data.</text>
</comment>
<sequence>MPPVITVRQNGASMRALRQARGLTINALSQRLSVTCAYLSKVEREVKSPSLALAERLAGELDVELGALLREPAPTHRK</sequence>
<protein>
    <submittedName>
        <fullName evidence="3">Helix-turn-helix domain-containing protein</fullName>
    </submittedName>
</protein>
<dbReference type="RefSeq" id="WP_387348215.1">
    <property type="nucleotide sequence ID" value="NZ_JBIAXI010000049.1"/>
</dbReference>
<dbReference type="SMART" id="SM00530">
    <property type="entry name" value="HTH_XRE"/>
    <property type="match status" value="1"/>
</dbReference>
<accession>A0ABW6VJN1</accession>